<protein>
    <submittedName>
        <fullName evidence="2">Uncharacterized protein</fullName>
    </submittedName>
</protein>
<sequence>MVAIETKNDIVYFDKKIGYITHNQLIITKGSKKNKIYINSIKRVNLFKSRVLLSNLICFLTSTSLLLYVYLYLKSNKNITFYSLIVTGIVLLVYSFIHKFYIYKLVIKENNDAVVEIKTTQIYRDQIKDFYKTILNKIPKT</sequence>
<gene>
    <name evidence="2" type="ORF">LG45_10505</name>
</gene>
<comment type="caution">
    <text evidence="2">The sequence shown here is derived from an EMBL/GenBank/DDBJ whole genome shotgun (WGS) entry which is preliminary data.</text>
</comment>
<keyword evidence="1" id="KW-1133">Transmembrane helix</keyword>
<keyword evidence="1" id="KW-0472">Membrane</keyword>
<proteinExistence type="predicted"/>
<accession>A0A095TYX7</accession>
<evidence type="ECO:0000313" key="3">
    <source>
        <dbReference type="Proteomes" id="UP000029554"/>
    </source>
</evidence>
<evidence type="ECO:0000313" key="2">
    <source>
        <dbReference type="EMBL" id="KGD67563.1"/>
    </source>
</evidence>
<organism evidence="2 3">
    <name type="scientific">Flavobacterium aquatile LMG 4008 = ATCC 11947</name>
    <dbReference type="NCBI Taxonomy" id="1453498"/>
    <lineage>
        <taxon>Bacteria</taxon>
        <taxon>Pseudomonadati</taxon>
        <taxon>Bacteroidota</taxon>
        <taxon>Flavobacteriia</taxon>
        <taxon>Flavobacteriales</taxon>
        <taxon>Flavobacteriaceae</taxon>
        <taxon>Flavobacterium</taxon>
    </lineage>
</organism>
<keyword evidence="1" id="KW-0812">Transmembrane</keyword>
<dbReference type="OrthoDB" id="1352502at2"/>
<name>A0A095TYX7_9FLAO</name>
<feature type="transmembrane region" description="Helical" evidence="1">
    <location>
        <begin position="51"/>
        <end position="73"/>
    </location>
</feature>
<dbReference type="AlphaFoldDB" id="A0A095TYX7"/>
<reference evidence="2 3" key="1">
    <citation type="submission" date="2014-09" db="EMBL/GenBank/DDBJ databases">
        <title>Whole Genome Shotgun of Flavobacterium aquatile LMG 4008.</title>
        <authorList>
            <person name="Gale A.N."/>
            <person name="Pipes S.E."/>
            <person name="Newman J.D."/>
        </authorList>
    </citation>
    <scope>NUCLEOTIDE SEQUENCE [LARGE SCALE GENOMIC DNA]</scope>
    <source>
        <strain evidence="2 3">LMG 4008</strain>
    </source>
</reference>
<dbReference type="EMBL" id="JRHH01000004">
    <property type="protein sequence ID" value="KGD67563.1"/>
    <property type="molecule type" value="Genomic_DNA"/>
</dbReference>
<evidence type="ECO:0000256" key="1">
    <source>
        <dbReference type="SAM" id="Phobius"/>
    </source>
</evidence>
<dbReference type="Proteomes" id="UP000029554">
    <property type="component" value="Unassembled WGS sequence"/>
</dbReference>
<keyword evidence="3" id="KW-1185">Reference proteome</keyword>
<feature type="transmembrane region" description="Helical" evidence="1">
    <location>
        <begin position="79"/>
        <end position="97"/>
    </location>
</feature>